<dbReference type="EMBL" id="FQZE01000054">
    <property type="protein sequence ID" value="SHK04394.1"/>
    <property type="molecule type" value="Genomic_DNA"/>
</dbReference>
<gene>
    <name evidence="4" type="ORF">SAMN05444280_1549</name>
</gene>
<sequence>MKPLLTLIAASLFSISSVAQDVSEIIRKADEKFRGESSRGQTTMIIERPNWSREISMKTWSLGNDYSLIYITAPAKEKGQVFLKRKNEMWNWVPTIERMIKIPPSMMMQSWMGSDFTNDDLVRESSLEKDYNHKLLGEETIREYECYKIELIPKIDAPVVWGKILMWVSKDEYHWLRGEYYDEDENLVNIEILSEIKTMDNREMPTRMEMIPADKEGHKTVLIFDEIEFDVDLDESFFSQQNMRRIR</sequence>
<feature type="signal peptide" evidence="2">
    <location>
        <begin position="1"/>
        <end position="19"/>
    </location>
</feature>
<evidence type="ECO:0000256" key="2">
    <source>
        <dbReference type="SAM" id="SignalP"/>
    </source>
</evidence>
<keyword evidence="4" id="KW-0449">Lipoprotein</keyword>
<feature type="domain" description="Uncharacterized protein TP-0789" evidence="3">
    <location>
        <begin position="63"/>
        <end position="245"/>
    </location>
</feature>
<dbReference type="InterPro" id="IPR033399">
    <property type="entry name" value="TP_0789-like"/>
</dbReference>
<dbReference type="Proteomes" id="UP000184050">
    <property type="component" value="Unassembled WGS sequence"/>
</dbReference>
<evidence type="ECO:0000259" key="3">
    <source>
        <dbReference type="Pfam" id="PF17131"/>
    </source>
</evidence>
<dbReference type="SUPFAM" id="SSF89392">
    <property type="entry name" value="Prokaryotic lipoproteins and lipoprotein localization factors"/>
    <property type="match status" value="1"/>
</dbReference>
<keyword evidence="1 2" id="KW-0732">Signal</keyword>
<accession>A0A1M6P8Y3</accession>
<dbReference type="AlphaFoldDB" id="A0A1M6P8Y3"/>
<keyword evidence="5" id="KW-1185">Reference proteome</keyword>
<dbReference type="STRING" id="1168035.SAMN05444280_1549"/>
<dbReference type="Gene3D" id="2.50.20.10">
    <property type="entry name" value="Lipoprotein localisation LolA/LolB/LppX"/>
    <property type="match status" value="1"/>
</dbReference>
<dbReference type="CDD" id="cd16329">
    <property type="entry name" value="LolA_like"/>
    <property type="match status" value="1"/>
</dbReference>
<organism evidence="4 5">
    <name type="scientific">Tangfeifania diversioriginum</name>
    <dbReference type="NCBI Taxonomy" id="1168035"/>
    <lineage>
        <taxon>Bacteria</taxon>
        <taxon>Pseudomonadati</taxon>
        <taxon>Bacteroidota</taxon>
        <taxon>Bacteroidia</taxon>
        <taxon>Marinilabiliales</taxon>
        <taxon>Prolixibacteraceae</taxon>
        <taxon>Tangfeifania</taxon>
    </lineage>
</organism>
<dbReference type="RefSeq" id="WP_073173940.1">
    <property type="nucleotide sequence ID" value="NZ_FQZE01000054.1"/>
</dbReference>
<evidence type="ECO:0000313" key="5">
    <source>
        <dbReference type="Proteomes" id="UP000184050"/>
    </source>
</evidence>
<evidence type="ECO:0000256" key="1">
    <source>
        <dbReference type="ARBA" id="ARBA00022729"/>
    </source>
</evidence>
<protein>
    <submittedName>
        <fullName evidence="4">Outer membrane lipoprotein-sorting protein</fullName>
    </submittedName>
</protein>
<proteinExistence type="predicted"/>
<reference evidence="4 5" key="1">
    <citation type="submission" date="2016-11" db="EMBL/GenBank/DDBJ databases">
        <authorList>
            <person name="Jaros S."/>
            <person name="Januszkiewicz K."/>
            <person name="Wedrychowicz H."/>
        </authorList>
    </citation>
    <scope>NUCLEOTIDE SEQUENCE [LARGE SCALE GENOMIC DNA]</scope>
    <source>
        <strain evidence="4 5">DSM 27063</strain>
    </source>
</reference>
<dbReference type="InterPro" id="IPR029046">
    <property type="entry name" value="LolA/LolB/LppX"/>
</dbReference>
<dbReference type="OrthoDB" id="9803781at2"/>
<dbReference type="Pfam" id="PF17131">
    <property type="entry name" value="LolA_like"/>
    <property type="match status" value="1"/>
</dbReference>
<name>A0A1M6P8Y3_9BACT</name>
<feature type="chain" id="PRO_5012116022" evidence="2">
    <location>
        <begin position="20"/>
        <end position="247"/>
    </location>
</feature>
<evidence type="ECO:0000313" key="4">
    <source>
        <dbReference type="EMBL" id="SHK04394.1"/>
    </source>
</evidence>